<protein>
    <submittedName>
        <fullName evidence="2">Uncharacterized protein</fullName>
    </submittedName>
</protein>
<keyword evidence="1" id="KW-1133">Transmembrane helix</keyword>
<dbReference type="EMBL" id="BRXX01000405">
    <property type="protein sequence ID" value="GMI09755.1"/>
    <property type="molecule type" value="Genomic_DNA"/>
</dbReference>
<evidence type="ECO:0000256" key="1">
    <source>
        <dbReference type="SAM" id="Phobius"/>
    </source>
</evidence>
<keyword evidence="1" id="KW-0472">Membrane</keyword>
<keyword evidence="1" id="KW-0812">Transmembrane</keyword>
<evidence type="ECO:0000313" key="3">
    <source>
        <dbReference type="Proteomes" id="UP001165160"/>
    </source>
</evidence>
<gene>
    <name evidence="2" type="ORF">TrVE_jg10204</name>
</gene>
<keyword evidence="3" id="KW-1185">Reference proteome</keyword>
<evidence type="ECO:0000313" key="2">
    <source>
        <dbReference type="EMBL" id="GMI09755.1"/>
    </source>
</evidence>
<dbReference type="AlphaFoldDB" id="A0A9W7KSF1"/>
<feature type="transmembrane region" description="Helical" evidence="1">
    <location>
        <begin position="30"/>
        <end position="52"/>
    </location>
</feature>
<name>A0A9W7KSF1_9STRA</name>
<dbReference type="Proteomes" id="UP001165160">
    <property type="component" value="Unassembled WGS sequence"/>
</dbReference>
<reference evidence="3" key="1">
    <citation type="journal article" date="2023" name="Commun. Biol.">
        <title>Genome analysis of Parmales, the sister group of diatoms, reveals the evolutionary specialization of diatoms from phago-mixotrophs to photoautotrophs.</title>
        <authorList>
            <person name="Ban H."/>
            <person name="Sato S."/>
            <person name="Yoshikawa S."/>
            <person name="Yamada K."/>
            <person name="Nakamura Y."/>
            <person name="Ichinomiya M."/>
            <person name="Sato N."/>
            <person name="Blanc-Mathieu R."/>
            <person name="Endo H."/>
            <person name="Kuwata A."/>
            <person name="Ogata H."/>
        </authorList>
    </citation>
    <scope>NUCLEOTIDE SEQUENCE [LARGE SCALE GENOMIC DNA]</scope>
    <source>
        <strain evidence="3">NIES 3699</strain>
    </source>
</reference>
<comment type="caution">
    <text evidence="2">The sequence shown here is derived from an EMBL/GenBank/DDBJ whole genome shotgun (WGS) entry which is preliminary data.</text>
</comment>
<proteinExistence type="predicted"/>
<accession>A0A9W7KSF1</accession>
<sequence length="443" mass="49464">MNIEQIEYHKPGEGDIDGSAKKKFRQRRPFCFCCITFTHIVFLMMVVFYLVASNFANSTPKCNGRGCNRPDPYSTMSLTKEDTTEYISSDNFPTDVETSIRDACIMMGKFFGFPTNTKVFMWEFNGPTSAYKQIEAKCKDFNGWQGSSCNGEEQARTGGQYYVSGTNDNCVCNKATYTGSPVHFFPSEFDTAMNAAERAVHEYTHAFQKSRGGPQPNWLMEGGAVFNECLFQERLDSNVKFSECFLTGGGGGGIIRKTREKYLEDPSVKWFTIYSTDRCCGDFCPPSITSPPPSDDERTYYYDIGAFAVAFLLHRSGQGPVEFWTKTSGYWNNPNMVWPGIDTENGWAIDCPEGEGWRGVMSNMLGGETAEDFYAAFEDFMVPTMGTVVSEADMLAILQSDEDALAASLVEADFDASDFDSNDRGPGECSAFEDMFSKISKVF</sequence>
<organism evidence="2 3">
    <name type="scientific">Triparma verrucosa</name>
    <dbReference type="NCBI Taxonomy" id="1606542"/>
    <lineage>
        <taxon>Eukaryota</taxon>
        <taxon>Sar</taxon>
        <taxon>Stramenopiles</taxon>
        <taxon>Ochrophyta</taxon>
        <taxon>Bolidophyceae</taxon>
        <taxon>Parmales</taxon>
        <taxon>Triparmaceae</taxon>
        <taxon>Triparma</taxon>
    </lineage>
</organism>